<dbReference type="Proteomes" id="UP000678513">
    <property type="component" value="Chromosome"/>
</dbReference>
<organism evidence="10 11">
    <name type="scientific">Arachnia rubra</name>
    <dbReference type="NCBI Taxonomy" id="1547448"/>
    <lineage>
        <taxon>Bacteria</taxon>
        <taxon>Bacillati</taxon>
        <taxon>Actinomycetota</taxon>
        <taxon>Actinomycetes</taxon>
        <taxon>Propionibacteriales</taxon>
        <taxon>Propionibacteriaceae</taxon>
        <taxon>Arachnia</taxon>
    </lineage>
</organism>
<feature type="binding site" evidence="7 8">
    <location>
        <position position="57"/>
    </location>
    <ligand>
        <name>S-adenosyl-L-methionine</name>
        <dbReference type="ChEBI" id="CHEBI:59789"/>
    </ligand>
</feature>
<keyword evidence="6 7" id="KW-0694">RNA-binding</keyword>
<keyword evidence="2 7" id="KW-0698">rRNA processing</keyword>
<proteinExistence type="inferred from homology"/>
<feature type="binding site" evidence="7 8">
    <location>
        <position position="30"/>
    </location>
    <ligand>
        <name>S-adenosyl-L-methionine</name>
        <dbReference type="ChEBI" id="CHEBI:59789"/>
    </ligand>
</feature>
<dbReference type="PANTHER" id="PTHR11727">
    <property type="entry name" value="DIMETHYLADENOSINE TRANSFERASE"/>
    <property type="match status" value="1"/>
</dbReference>
<dbReference type="NCBIfam" id="TIGR00755">
    <property type="entry name" value="ksgA"/>
    <property type="match status" value="1"/>
</dbReference>
<dbReference type="GO" id="GO:0052908">
    <property type="term" value="F:16S rRNA (adenine(1518)-N(6)/adenine(1519)-N(6))-dimethyltransferase activity"/>
    <property type="evidence" value="ECO:0007669"/>
    <property type="project" value="UniProtKB-EC"/>
</dbReference>
<evidence type="ECO:0000256" key="5">
    <source>
        <dbReference type="ARBA" id="ARBA00022691"/>
    </source>
</evidence>
<keyword evidence="4 7" id="KW-0808">Transferase</keyword>
<comment type="catalytic activity">
    <reaction evidence="7">
        <text>adenosine(1518)/adenosine(1519) in 16S rRNA + 4 S-adenosyl-L-methionine = N(6)-dimethyladenosine(1518)/N(6)-dimethyladenosine(1519) in 16S rRNA + 4 S-adenosyl-L-homocysteine + 4 H(+)</text>
        <dbReference type="Rhea" id="RHEA:19609"/>
        <dbReference type="Rhea" id="RHEA-COMP:10232"/>
        <dbReference type="Rhea" id="RHEA-COMP:10233"/>
        <dbReference type="ChEBI" id="CHEBI:15378"/>
        <dbReference type="ChEBI" id="CHEBI:57856"/>
        <dbReference type="ChEBI" id="CHEBI:59789"/>
        <dbReference type="ChEBI" id="CHEBI:74411"/>
        <dbReference type="ChEBI" id="CHEBI:74493"/>
        <dbReference type="EC" id="2.1.1.182"/>
    </reaction>
</comment>
<gene>
    <name evidence="7 10" type="primary">rsmA</name>
    <name evidence="7" type="synonym">ksgA</name>
    <name evidence="10" type="ORF">J5A65_12085</name>
</gene>
<comment type="similarity">
    <text evidence="7">Belongs to the class I-like SAM-binding methyltransferase superfamily. rRNA adenine N(6)-methyltransferase family. RsmA subfamily.</text>
</comment>
<sequence>MPETGLLDPSSARRIAAGLDLRPTKQRGQNFVVDANTVRRIVALSGIGPDDVVLEIGPGLGSLTLGLLEVARAVTAVEIDDRLAGRLGTTVAQRLGPQAAARLDVVAADALAVTDLPGQAPTAVVANLPYNVSVPVLLHLLEHFPSWRRGLVMVQLEVADRLAAQPGSKVYGAPSAKLAWWASATRAGTVPPKVFWPVPNVDSGLVRLERHAPPETTATRQQVFAVIDAAFASRRKMLRAALSGLFGGSAAAAEAIESAGLDPQVRGEVLDVAAFAAIASRLADGAAATLGPDCG</sequence>
<protein>
    <recommendedName>
        <fullName evidence="7">Ribosomal RNA small subunit methyltransferase A</fullName>
        <ecNumber evidence="7">2.1.1.182</ecNumber>
    </recommendedName>
    <alternativeName>
        <fullName evidence="7">16S rRNA (adenine(1518)-N(6)/adenine(1519)-N(6))-dimethyltransferase</fullName>
    </alternativeName>
    <alternativeName>
        <fullName evidence="7">16S rRNA dimethyladenosine transferase</fullName>
    </alternativeName>
    <alternativeName>
        <fullName evidence="7">16S rRNA dimethylase</fullName>
    </alternativeName>
    <alternativeName>
        <fullName evidence="7">S-adenosylmethionine-6-N', N'-adenosyl(rRNA) dimethyltransferase</fullName>
    </alternativeName>
</protein>
<dbReference type="PANTHER" id="PTHR11727:SF7">
    <property type="entry name" value="DIMETHYLADENOSINE TRANSFERASE-RELATED"/>
    <property type="match status" value="1"/>
</dbReference>
<dbReference type="InterPro" id="IPR001737">
    <property type="entry name" value="KsgA/Erm"/>
</dbReference>
<dbReference type="SUPFAM" id="SSF53335">
    <property type="entry name" value="S-adenosyl-L-methionine-dependent methyltransferases"/>
    <property type="match status" value="1"/>
</dbReference>
<evidence type="ECO:0000256" key="7">
    <source>
        <dbReference type="HAMAP-Rule" id="MF_00607"/>
    </source>
</evidence>
<name>A0ABX7Y3V2_9ACTN</name>
<dbReference type="Pfam" id="PF00398">
    <property type="entry name" value="RrnaAD"/>
    <property type="match status" value="1"/>
</dbReference>
<evidence type="ECO:0000259" key="9">
    <source>
        <dbReference type="SMART" id="SM00650"/>
    </source>
</evidence>
<dbReference type="SMART" id="SM00650">
    <property type="entry name" value="rADc"/>
    <property type="match status" value="1"/>
</dbReference>
<feature type="binding site" evidence="7 8">
    <location>
        <position position="32"/>
    </location>
    <ligand>
        <name>S-adenosyl-L-methionine</name>
        <dbReference type="ChEBI" id="CHEBI:59789"/>
    </ligand>
</feature>
<evidence type="ECO:0000256" key="2">
    <source>
        <dbReference type="ARBA" id="ARBA00022552"/>
    </source>
</evidence>
<accession>A0ABX7Y3V2</accession>
<dbReference type="Gene3D" id="1.10.8.100">
    <property type="entry name" value="Ribosomal RNA adenine dimethylase-like, domain 2"/>
    <property type="match status" value="1"/>
</dbReference>
<dbReference type="InterPro" id="IPR020598">
    <property type="entry name" value="rRNA_Ade_methylase_Trfase_N"/>
</dbReference>
<dbReference type="InterPro" id="IPR029063">
    <property type="entry name" value="SAM-dependent_MTases_sf"/>
</dbReference>
<evidence type="ECO:0000313" key="10">
    <source>
        <dbReference type="EMBL" id="QUC07656.1"/>
    </source>
</evidence>
<reference evidence="10 11" key="1">
    <citation type="submission" date="2021-03" db="EMBL/GenBank/DDBJ databases">
        <title>Human Oral Microbial Genomes.</title>
        <authorList>
            <person name="Johnston C.D."/>
            <person name="Chen T."/>
            <person name="Dewhirst F.E."/>
        </authorList>
    </citation>
    <scope>NUCLEOTIDE SEQUENCE [LARGE SCALE GENOMIC DNA]</scope>
    <source>
        <strain evidence="10 11">DSMZ 100122</strain>
    </source>
</reference>
<keyword evidence="3 7" id="KW-0489">Methyltransferase</keyword>
<feature type="domain" description="Ribosomal RNA adenine methylase transferase N-terminal" evidence="9">
    <location>
        <begin position="37"/>
        <end position="212"/>
    </location>
</feature>
<evidence type="ECO:0000256" key="3">
    <source>
        <dbReference type="ARBA" id="ARBA00022603"/>
    </source>
</evidence>
<feature type="binding site" evidence="7 8">
    <location>
        <position position="127"/>
    </location>
    <ligand>
        <name>S-adenosyl-L-methionine</name>
        <dbReference type="ChEBI" id="CHEBI:59789"/>
    </ligand>
</feature>
<keyword evidence="5 7" id="KW-0949">S-adenosyl-L-methionine</keyword>
<evidence type="ECO:0000256" key="6">
    <source>
        <dbReference type="ARBA" id="ARBA00022884"/>
    </source>
</evidence>
<evidence type="ECO:0000256" key="4">
    <source>
        <dbReference type="ARBA" id="ARBA00022679"/>
    </source>
</evidence>
<dbReference type="Gene3D" id="3.40.50.150">
    <property type="entry name" value="Vaccinia Virus protein VP39"/>
    <property type="match status" value="1"/>
</dbReference>
<evidence type="ECO:0000256" key="8">
    <source>
        <dbReference type="PROSITE-ProRule" id="PRU01026"/>
    </source>
</evidence>
<dbReference type="PROSITE" id="PS51689">
    <property type="entry name" value="SAM_RNA_A_N6_MT"/>
    <property type="match status" value="1"/>
</dbReference>
<dbReference type="InterPro" id="IPR023165">
    <property type="entry name" value="rRNA_Ade_diMease-like_C"/>
</dbReference>
<dbReference type="HAMAP" id="MF_00607">
    <property type="entry name" value="16SrRNA_methyltr_A"/>
    <property type="match status" value="1"/>
</dbReference>
<evidence type="ECO:0000256" key="1">
    <source>
        <dbReference type="ARBA" id="ARBA00022490"/>
    </source>
</evidence>
<dbReference type="InterPro" id="IPR011530">
    <property type="entry name" value="rRNA_adenine_dimethylase"/>
</dbReference>
<keyword evidence="11" id="KW-1185">Reference proteome</keyword>
<keyword evidence="1 7" id="KW-0963">Cytoplasm</keyword>
<dbReference type="RefSeq" id="WP_212322307.1">
    <property type="nucleotide sequence ID" value="NZ_AP024463.1"/>
</dbReference>
<dbReference type="EC" id="2.1.1.182" evidence="7"/>
<dbReference type="PROSITE" id="PS01131">
    <property type="entry name" value="RRNA_A_DIMETH"/>
    <property type="match status" value="1"/>
</dbReference>
<feature type="binding site" evidence="7 8">
    <location>
        <position position="109"/>
    </location>
    <ligand>
        <name>S-adenosyl-L-methionine</name>
        <dbReference type="ChEBI" id="CHEBI:59789"/>
    </ligand>
</feature>
<feature type="binding site" evidence="7 8">
    <location>
        <position position="78"/>
    </location>
    <ligand>
        <name>S-adenosyl-L-methionine</name>
        <dbReference type="ChEBI" id="CHEBI:59789"/>
    </ligand>
</feature>
<evidence type="ECO:0000313" key="11">
    <source>
        <dbReference type="Proteomes" id="UP000678513"/>
    </source>
</evidence>
<comment type="function">
    <text evidence="7">Specifically dimethylates two adjacent adenosines (A1518 and A1519) in the loop of a conserved hairpin near the 3'-end of 16S rRNA in the 30S particle. May play a critical role in biogenesis of 30S subunits.</text>
</comment>
<dbReference type="EMBL" id="CP072384">
    <property type="protein sequence ID" value="QUC07656.1"/>
    <property type="molecule type" value="Genomic_DNA"/>
</dbReference>
<comment type="subcellular location">
    <subcellularLocation>
        <location evidence="7">Cytoplasm</location>
    </subcellularLocation>
</comment>
<dbReference type="InterPro" id="IPR020596">
    <property type="entry name" value="rRNA_Ade_Mease_Trfase_CS"/>
</dbReference>